<feature type="region of interest" description="Disordered" evidence="1">
    <location>
        <begin position="1"/>
        <end position="25"/>
    </location>
</feature>
<dbReference type="AlphaFoldDB" id="A0A1H5TX10"/>
<keyword evidence="3" id="KW-1185">Reference proteome</keyword>
<proteinExistence type="predicted"/>
<evidence type="ECO:0000313" key="2">
    <source>
        <dbReference type="EMBL" id="SEF67402.1"/>
    </source>
</evidence>
<sequence>MADVFARGGKAGGPTEAEVKEPDAKIGRLAVENHFSGRGLKR</sequence>
<evidence type="ECO:0000256" key="1">
    <source>
        <dbReference type="SAM" id="MobiDB-lite"/>
    </source>
</evidence>
<dbReference type="RefSeq" id="WP_268807768.1">
    <property type="nucleotide sequence ID" value="NZ_FNVD01000003.1"/>
</dbReference>
<organism evidence="2 3">
    <name type="scientific">Jhaorihella thermophila</name>
    <dbReference type="NCBI Taxonomy" id="488547"/>
    <lineage>
        <taxon>Bacteria</taxon>
        <taxon>Pseudomonadati</taxon>
        <taxon>Pseudomonadota</taxon>
        <taxon>Alphaproteobacteria</taxon>
        <taxon>Rhodobacterales</taxon>
        <taxon>Paracoccaceae</taxon>
        <taxon>Jhaorihella</taxon>
    </lineage>
</organism>
<gene>
    <name evidence="2" type="ORF">SAMN05421751_10375</name>
</gene>
<name>A0A1H5TX10_9RHOB</name>
<dbReference type="Proteomes" id="UP000236742">
    <property type="component" value="Unassembled WGS sequence"/>
</dbReference>
<dbReference type="EMBL" id="FNVD01000003">
    <property type="protein sequence ID" value="SEF67402.1"/>
    <property type="molecule type" value="Genomic_DNA"/>
</dbReference>
<accession>A0A1H5TX10</accession>
<reference evidence="2 3" key="1">
    <citation type="submission" date="2016-10" db="EMBL/GenBank/DDBJ databases">
        <authorList>
            <person name="de Groot N.N."/>
        </authorList>
    </citation>
    <scope>NUCLEOTIDE SEQUENCE [LARGE SCALE GENOMIC DNA]</scope>
    <source>
        <strain evidence="2 3">DSM 23413</strain>
    </source>
</reference>
<evidence type="ECO:0000313" key="3">
    <source>
        <dbReference type="Proteomes" id="UP000236742"/>
    </source>
</evidence>
<protein>
    <submittedName>
        <fullName evidence="2">Uncharacterized protein</fullName>
    </submittedName>
</protein>